<evidence type="ECO:0000256" key="5">
    <source>
        <dbReference type="ARBA" id="ARBA00022553"/>
    </source>
</evidence>
<name>A0A9P0AWG6_BRAAE</name>
<sequence>MADQPRMQAPPENPFKIKPPLSTLAEQEAAAVLRAELEIELKNKKKCAYQPYECTQLTIDHYKYCLKHILQDKNAPYKQCSYVYSSSGKRCNLAAPKGDKKDYGYCSEHALKTTLTRNRQNSRYPPPHTAEVLLHSLAHYVKKKRCRTTSSSSTQHSDEGSQNPDDVEFKCTKTLDPFSEIDANLVYGTNCNDVLDVCSESESDVEASTYSSVWHDSHADSSDNESIDSEQEDVLKHANVYTAEEITLVTRDKLIRLQSLYIEQYRHLQYMLKEKRRKYLQSLKREKETCCNIYNQVRDNPKEQRLYKKLKAFNKYQRHYGNEAILSKRLHELRSKITEGLPQKPSNVKSCCFTEGGVKCAEKTLPLAKHCRKHILEDPNQVLFRACGKINADVECNTPVEAIFENTMCKLHMDIPVLRSYSQTRKDSESDMDDSLENTNLFNESDLTETVKTEMIDYKQPEIPKMETVPSQLFEESEDMDSSPFMKENVDFIAENLSIMEGGEPPGDSNETTPKGGEIEPIASTSQLVSVLEETQQIKDEPVKMEMETEIKEETDKKVEI</sequence>
<feature type="domain" description="KANL2-like probable zinc-finger" evidence="15">
    <location>
        <begin position="47"/>
        <end position="110"/>
    </location>
</feature>
<evidence type="ECO:0000256" key="9">
    <source>
        <dbReference type="ARBA" id="ARBA00023242"/>
    </source>
</evidence>
<dbReference type="Pfam" id="PF13891">
    <property type="entry name" value="zf-C3HC3H_KANSL2"/>
    <property type="match status" value="2"/>
</dbReference>
<keyword evidence="4" id="KW-1017">Isopeptide bond</keyword>
<keyword evidence="8" id="KW-0496">Mitochondrion</keyword>
<evidence type="ECO:0000256" key="7">
    <source>
        <dbReference type="ARBA" id="ARBA00022853"/>
    </source>
</evidence>
<feature type="region of interest" description="Disordered" evidence="14">
    <location>
        <begin position="209"/>
        <end position="230"/>
    </location>
</feature>
<dbReference type="OrthoDB" id="677315at2759"/>
<evidence type="ECO:0000256" key="3">
    <source>
        <dbReference type="ARBA" id="ARBA00015508"/>
    </source>
</evidence>
<evidence type="ECO:0000256" key="12">
    <source>
        <dbReference type="ARBA" id="ARBA00093359"/>
    </source>
</evidence>
<dbReference type="PANTHER" id="PTHR13453">
    <property type="entry name" value="KAT8 REGULATORY NSL COMPLEX SUBUNIT 2"/>
    <property type="match status" value="1"/>
</dbReference>
<gene>
    <name evidence="16" type="ORF">MELIAE_LOCUS2989</name>
</gene>
<dbReference type="EMBL" id="OV121133">
    <property type="protein sequence ID" value="CAH0550081.1"/>
    <property type="molecule type" value="Genomic_DNA"/>
</dbReference>
<feature type="region of interest" description="Disordered" evidence="14">
    <location>
        <begin position="146"/>
        <end position="166"/>
    </location>
</feature>
<evidence type="ECO:0000256" key="6">
    <source>
        <dbReference type="ARBA" id="ARBA00022843"/>
    </source>
</evidence>
<evidence type="ECO:0000256" key="10">
    <source>
        <dbReference type="ARBA" id="ARBA00032947"/>
    </source>
</evidence>
<proteinExistence type="predicted"/>
<dbReference type="PANTHER" id="PTHR13453:SF1">
    <property type="entry name" value="KAT8 REGULATORY NSL COMPLEX SUBUNIT 2"/>
    <property type="match status" value="1"/>
</dbReference>
<dbReference type="GO" id="GO:0005634">
    <property type="term" value="C:nucleus"/>
    <property type="evidence" value="ECO:0007669"/>
    <property type="project" value="UniProtKB-SubCell"/>
</dbReference>
<keyword evidence="5" id="KW-0597">Phosphoprotein</keyword>
<dbReference type="GO" id="GO:0005739">
    <property type="term" value="C:mitochondrion"/>
    <property type="evidence" value="ECO:0007669"/>
    <property type="project" value="UniProtKB-SubCell"/>
</dbReference>
<evidence type="ECO:0000256" key="8">
    <source>
        <dbReference type="ARBA" id="ARBA00023128"/>
    </source>
</evidence>
<protein>
    <recommendedName>
        <fullName evidence="3">KAT8 regulatory NSL complex subunit 2</fullName>
    </recommendedName>
    <alternativeName>
        <fullName evidence="11">NSL complex protein NSL2</fullName>
    </alternativeName>
    <alternativeName>
        <fullName evidence="10">Non-specific lethal 2 homolog</fullName>
    </alternativeName>
</protein>
<organism evidence="16 17">
    <name type="scientific">Brassicogethes aeneus</name>
    <name type="common">Rape pollen beetle</name>
    <name type="synonym">Meligethes aeneus</name>
    <dbReference type="NCBI Taxonomy" id="1431903"/>
    <lineage>
        <taxon>Eukaryota</taxon>
        <taxon>Metazoa</taxon>
        <taxon>Ecdysozoa</taxon>
        <taxon>Arthropoda</taxon>
        <taxon>Hexapoda</taxon>
        <taxon>Insecta</taxon>
        <taxon>Pterygota</taxon>
        <taxon>Neoptera</taxon>
        <taxon>Endopterygota</taxon>
        <taxon>Coleoptera</taxon>
        <taxon>Polyphaga</taxon>
        <taxon>Cucujiformia</taxon>
        <taxon>Nitidulidae</taxon>
        <taxon>Meligethinae</taxon>
        <taxon>Brassicogethes</taxon>
    </lineage>
</organism>
<evidence type="ECO:0000256" key="13">
    <source>
        <dbReference type="ARBA" id="ARBA00093543"/>
    </source>
</evidence>
<accession>A0A9P0AWG6</accession>
<dbReference type="AlphaFoldDB" id="A0A9P0AWG6"/>
<keyword evidence="9" id="KW-0539">Nucleus</keyword>
<evidence type="ECO:0000256" key="4">
    <source>
        <dbReference type="ARBA" id="ARBA00022499"/>
    </source>
</evidence>
<feature type="region of interest" description="Disordered" evidence="14">
    <location>
        <begin position="500"/>
        <end position="519"/>
    </location>
</feature>
<feature type="compositionally biased region" description="Basic and acidic residues" evidence="14">
    <location>
        <begin position="536"/>
        <end position="561"/>
    </location>
</feature>
<evidence type="ECO:0000259" key="15">
    <source>
        <dbReference type="Pfam" id="PF13891"/>
    </source>
</evidence>
<feature type="domain" description="KANL2-like probable zinc-finger" evidence="15">
    <location>
        <begin position="353"/>
        <end position="413"/>
    </location>
</feature>
<evidence type="ECO:0000256" key="1">
    <source>
        <dbReference type="ARBA" id="ARBA00004123"/>
    </source>
</evidence>
<evidence type="ECO:0000313" key="17">
    <source>
        <dbReference type="Proteomes" id="UP001154078"/>
    </source>
</evidence>
<evidence type="ECO:0000256" key="11">
    <source>
        <dbReference type="ARBA" id="ARBA00033378"/>
    </source>
</evidence>
<keyword evidence="6" id="KW-0832">Ubl conjugation</keyword>
<evidence type="ECO:0000313" key="16">
    <source>
        <dbReference type="EMBL" id="CAH0550081.1"/>
    </source>
</evidence>
<keyword evidence="17" id="KW-1185">Reference proteome</keyword>
<dbReference type="Proteomes" id="UP001154078">
    <property type="component" value="Chromosome 2"/>
</dbReference>
<comment type="function">
    <text evidence="12">Non-catalytic component of the NSL histone acetyltransferase complex, a multiprotein complex that mediates histone H4 acetylation at 'Lys-5'- and 'Lys-8' (H4K5ac and H4K8ac) at transcription start sites and promotes transcription initiation. Required for NSL complex stability and for transcription of intraciliary transport genes in both ciliated and non-ciliated cells by regulating histone H4 acetylation at 'Lys-5'- and 'Lys-12' (H4K5ac and H4K12ac). This is necessary for cilium assembly in ciliated cells and for organization of the microtubule cytoskeleton in non-ciliated cells. Required within the NSL complex to maintain nuclear architecture stability by promoting KAT8-mediated acetylation of lamin LMNA.</text>
</comment>
<keyword evidence="7" id="KW-0156">Chromatin regulator</keyword>
<comment type="subcellular location">
    <subcellularLocation>
        <location evidence="2">Mitochondrion</location>
    </subcellularLocation>
    <subcellularLocation>
        <location evidence="1">Nucleus</location>
    </subcellularLocation>
</comment>
<dbReference type="GO" id="GO:0044545">
    <property type="term" value="C:NSL complex"/>
    <property type="evidence" value="ECO:0007669"/>
    <property type="project" value="TreeGrafter"/>
</dbReference>
<evidence type="ECO:0000256" key="2">
    <source>
        <dbReference type="ARBA" id="ARBA00004173"/>
    </source>
</evidence>
<evidence type="ECO:0000256" key="14">
    <source>
        <dbReference type="SAM" id="MobiDB-lite"/>
    </source>
</evidence>
<reference evidence="16" key="1">
    <citation type="submission" date="2021-12" db="EMBL/GenBank/DDBJ databases">
        <authorList>
            <person name="King R."/>
        </authorList>
    </citation>
    <scope>NUCLEOTIDE SEQUENCE</scope>
</reference>
<comment type="subunit">
    <text evidence="13">Component of the NSL complex at least composed of KAT8/MOF, KANSL1, KANSL2, KANSL3, MCRS1, PHF20, OGT1/OGT, WDR5 and HCFC1.</text>
</comment>
<feature type="region of interest" description="Disordered" evidence="14">
    <location>
        <begin position="534"/>
        <end position="561"/>
    </location>
</feature>
<dbReference type="InterPro" id="IPR025927">
    <property type="entry name" value="Znf_KANL2-like"/>
</dbReference>
<dbReference type="InterPro" id="IPR026316">
    <property type="entry name" value="NSL2"/>
</dbReference>
<dbReference type="GO" id="GO:0006325">
    <property type="term" value="P:chromatin organization"/>
    <property type="evidence" value="ECO:0007669"/>
    <property type="project" value="UniProtKB-KW"/>
</dbReference>